<evidence type="ECO:0000256" key="1">
    <source>
        <dbReference type="ARBA" id="ARBA00004651"/>
    </source>
</evidence>
<name>A0A7S8EBY8_9CHLR</name>
<dbReference type="EMBL" id="CP062983">
    <property type="protein sequence ID" value="QPC84175.1"/>
    <property type="molecule type" value="Genomic_DNA"/>
</dbReference>
<comment type="subcellular location">
    <subcellularLocation>
        <location evidence="1 7">Cell membrane</location>
        <topology evidence="1 7">Multi-pass membrane protein</topology>
    </subcellularLocation>
</comment>
<dbReference type="PROSITE" id="PS50928">
    <property type="entry name" value="ABC_TM1"/>
    <property type="match status" value="1"/>
</dbReference>
<keyword evidence="10" id="KW-1185">Reference proteome</keyword>
<dbReference type="InterPro" id="IPR035906">
    <property type="entry name" value="MetI-like_sf"/>
</dbReference>
<keyword evidence="5 7" id="KW-1133">Transmembrane helix</keyword>
<sequence>MASATKTQSTPSIFSMSLPRPGGCFGYIAYGILIFWAILSLMPLFWMFSISVTNVVTLLKMPPDLFPHPITFDNYQRLIEGSSVPRWMLNSMIVTFTNTVISIFVSSFYGYIFAKKDFPGKNLLFGILISTMMVPFFVVVIPVFLIFRDFQLLNSLWALIIPSIFSAFGVFLMRQTIKTLPGELIEAAKIDGCSEFGVYWRMILPLIKPGLAVLGIFTFVNSWNDFFWPLIVLNDPDMFTLQVGLPTLQGQWTDYGLVMAASSIAAMPTIILFLAFQRYFLQGITVGAIKG</sequence>
<feature type="transmembrane region" description="Helical" evidence="7">
    <location>
        <begin position="123"/>
        <end position="147"/>
    </location>
</feature>
<evidence type="ECO:0000259" key="8">
    <source>
        <dbReference type="PROSITE" id="PS50928"/>
    </source>
</evidence>
<evidence type="ECO:0000313" key="10">
    <source>
        <dbReference type="Proteomes" id="UP000594468"/>
    </source>
</evidence>
<dbReference type="RefSeq" id="WP_195172239.1">
    <property type="nucleotide sequence ID" value="NZ_CP062983.1"/>
</dbReference>
<proteinExistence type="inferred from homology"/>
<reference evidence="9 10" key="1">
    <citation type="submission" date="2020-02" db="EMBL/GenBank/DDBJ databases">
        <authorList>
            <person name="Zheng R.K."/>
            <person name="Sun C.M."/>
        </authorList>
    </citation>
    <scope>NUCLEOTIDE SEQUENCE [LARGE SCALE GENOMIC DNA]</scope>
    <source>
        <strain evidence="10">rifampicinis</strain>
    </source>
</reference>
<protein>
    <submittedName>
        <fullName evidence="9">Carbohydrate ABC transporter permease</fullName>
    </submittedName>
</protein>
<dbReference type="PANTHER" id="PTHR43744:SF12">
    <property type="entry name" value="ABC TRANSPORTER PERMEASE PROTEIN MG189-RELATED"/>
    <property type="match status" value="1"/>
</dbReference>
<evidence type="ECO:0000256" key="4">
    <source>
        <dbReference type="ARBA" id="ARBA00022692"/>
    </source>
</evidence>
<keyword evidence="4 7" id="KW-0812">Transmembrane</keyword>
<keyword evidence="6 7" id="KW-0472">Membrane</keyword>
<feature type="domain" description="ABC transmembrane type-1" evidence="8">
    <location>
        <begin position="88"/>
        <end position="276"/>
    </location>
</feature>
<dbReference type="GO" id="GO:0005886">
    <property type="term" value="C:plasma membrane"/>
    <property type="evidence" value="ECO:0007669"/>
    <property type="project" value="UniProtKB-SubCell"/>
</dbReference>
<feature type="transmembrane region" description="Helical" evidence="7">
    <location>
        <begin position="24"/>
        <end position="48"/>
    </location>
</feature>
<evidence type="ECO:0000256" key="3">
    <source>
        <dbReference type="ARBA" id="ARBA00022475"/>
    </source>
</evidence>
<gene>
    <name evidence="9" type="ORF">G4Y79_07325</name>
</gene>
<evidence type="ECO:0000256" key="2">
    <source>
        <dbReference type="ARBA" id="ARBA00022448"/>
    </source>
</evidence>
<dbReference type="GO" id="GO:0055085">
    <property type="term" value="P:transmembrane transport"/>
    <property type="evidence" value="ECO:0007669"/>
    <property type="project" value="InterPro"/>
</dbReference>
<dbReference type="KEGG" id="pmet:G4Y79_07325"/>
<dbReference type="PANTHER" id="PTHR43744">
    <property type="entry name" value="ABC TRANSPORTER PERMEASE PROTEIN MG189-RELATED-RELATED"/>
    <property type="match status" value="1"/>
</dbReference>
<dbReference type="Proteomes" id="UP000594468">
    <property type="component" value="Chromosome"/>
</dbReference>
<keyword evidence="3" id="KW-1003">Cell membrane</keyword>
<feature type="transmembrane region" description="Helical" evidence="7">
    <location>
        <begin position="87"/>
        <end position="111"/>
    </location>
</feature>
<feature type="transmembrane region" description="Helical" evidence="7">
    <location>
        <begin position="211"/>
        <end position="231"/>
    </location>
</feature>
<dbReference type="AlphaFoldDB" id="A0A7S8EBY8"/>
<comment type="similarity">
    <text evidence="7">Belongs to the binding-protein-dependent transport system permease family.</text>
</comment>
<evidence type="ECO:0000313" key="9">
    <source>
        <dbReference type="EMBL" id="QPC84175.1"/>
    </source>
</evidence>
<evidence type="ECO:0000256" key="6">
    <source>
        <dbReference type="ARBA" id="ARBA00023136"/>
    </source>
</evidence>
<keyword evidence="2 7" id="KW-0813">Transport</keyword>
<feature type="transmembrane region" description="Helical" evidence="7">
    <location>
        <begin position="153"/>
        <end position="173"/>
    </location>
</feature>
<evidence type="ECO:0000256" key="7">
    <source>
        <dbReference type="RuleBase" id="RU363032"/>
    </source>
</evidence>
<dbReference type="Gene3D" id="1.10.3720.10">
    <property type="entry name" value="MetI-like"/>
    <property type="match status" value="1"/>
</dbReference>
<feature type="transmembrane region" description="Helical" evidence="7">
    <location>
        <begin position="255"/>
        <end position="276"/>
    </location>
</feature>
<dbReference type="InterPro" id="IPR000515">
    <property type="entry name" value="MetI-like"/>
</dbReference>
<organism evidence="9 10">
    <name type="scientific">Phototrophicus methaneseepsis</name>
    <dbReference type="NCBI Taxonomy" id="2710758"/>
    <lineage>
        <taxon>Bacteria</taxon>
        <taxon>Bacillati</taxon>
        <taxon>Chloroflexota</taxon>
        <taxon>Candidatus Thermofontia</taxon>
        <taxon>Phototrophicales</taxon>
        <taxon>Phototrophicaceae</taxon>
        <taxon>Phototrophicus</taxon>
    </lineage>
</organism>
<evidence type="ECO:0000256" key="5">
    <source>
        <dbReference type="ARBA" id="ARBA00022989"/>
    </source>
</evidence>
<dbReference type="SUPFAM" id="SSF161098">
    <property type="entry name" value="MetI-like"/>
    <property type="match status" value="1"/>
</dbReference>
<dbReference type="CDD" id="cd06261">
    <property type="entry name" value="TM_PBP2"/>
    <property type="match status" value="1"/>
</dbReference>
<dbReference type="Pfam" id="PF00528">
    <property type="entry name" value="BPD_transp_1"/>
    <property type="match status" value="1"/>
</dbReference>
<accession>A0A7S8EBY8</accession>